<dbReference type="EMBL" id="CM008046">
    <property type="protein sequence ID" value="PVH66911.1"/>
    <property type="molecule type" value="Genomic_DNA"/>
</dbReference>
<sequence>MCTCLGSASAPRPLPRTAPLACAARVASGDLAGRPRDPNGQTPAAGAAKKARGTCLRPWERGDRAPRATRPTPRRPVGALRMAMQVLSGHPLARFRAWLRSMSARTPSSSHAVPNVLAGQSDGPAKGTREVLNSSWALFGL</sequence>
<organism evidence="2">
    <name type="scientific">Panicum hallii</name>
    <dbReference type="NCBI Taxonomy" id="206008"/>
    <lineage>
        <taxon>Eukaryota</taxon>
        <taxon>Viridiplantae</taxon>
        <taxon>Streptophyta</taxon>
        <taxon>Embryophyta</taxon>
        <taxon>Tracheophyta</taxon>
        <taxon>Spermatophyta</taxon>
        <taxon>Magnoliopsida</taxon>
        <taxon>Liliopsida</taxon>
        <taxon>Poales</taxon>
        <taxon>Poaceae</taxon>
        <taxon>PACMAD clade</taxon>
        <taxon>Panicoideae</taxon>
        <taxon>Panicodae</taxon>
        <taxon>Paniceae</taxon>
        <taxon>Panicinae</taxon>
        <taxon>Panicum</taxon>
        <taxon>Panicum sect. Panicum</taxon>
    </lineage>
</organism>
<dbReference type="Proteomes" id="UP000243499">
    <property type="component" value="Chromosome 1"/>
</dbReference>
<feature type="region of interest" description="Disordered" evidence="1">
    <location>
        <begin position="30"/>
        <end position="78"/>
    </location>
</feature>
<accession>A0A2T8KXL1</accession>
<dbReference type="AlphaFoldDB" id="A0A2T8KXL1"/>
<gene>
    <name evidence="2" type="ORF">PAHAL_1G380800</name>
</gene>
<evidence type="ECO:0000313" key="2">
    <source>
        <dbReference type="EMBL" id="PVH66911.1"/>
    </source>
</evidence>
<reference evidence="2" key="1">
    <citation type="submission" date="2018-04" db="EMBL/GenBank/DDBJ databases">
        <title>WGS assembly of Panicum hallii.</title>
        <authorList>
            <person name="Lovell J."/>
            <person name="Jenkins J."/>
            <person name="Lowry D."/>
            <person name="Mamidi S."/>
            <person name="Sreedasyam A."/>
            <person name="Weng X."/>
            <person name="Barry K."/>
            <person name="Bonette J."/>
            <person name="Campitelli B."/>
            <person name="Daum C."/>
            <person name="Gordon S."/>
            <person name="Gould B."/>
            <person name="Lipzen A."/>
            <person name="Macqueen A."/>
            <person name="Palacio-Mejia J."/>
            <person name="Plott C."/>
            <person name="Shakirov E."/>
            <person name="Shu S."/>
            <person name="Yoshinaga Y."/>
            <person name="Zane M."/>
            <person name="Rokhsar D."/>
            <person name="Grimwood J."/>
            <person name="Schmutz J."/>
            <person name="Juenger T."/>
        </authorList>
    </citation>
    <scope>NUCLEOTIDE SEQUENCE [LARGE SCALE GENOMIC DNA]</scope>
    <source>
        <strain evidence="2">FIL2</strain>
    </source>
</reference>
<name>A0A2T8KXL1_9POAL</name>
<proteinExistence type="predicted"/>
<protein>
    <submittedName>
        <fullName evidence="2">Uncharacterized protein</fullName>
    </submittedName>
</protein>
<evidence type="ECO:0000256" key="1">
    <source>
        <dbReference type="SAM" id="MobiDB-lite"/>
    </source>
</evidence>
<feature type="region of interest" description="Disordered" evidence="1">
    <location>
        <begin position="106"/>
        <end position="126"/>
    </location>
</feature>
<dbReference type="Gramene" id="PVH66911">
    <property type="protein sequence ID" value="PVH66911"/>
    <property type="gene ID" value="PAHAL_1G380800"/>
</dbReference>